<dbReference type="Proteomes" id="UP000027064">
    <property type="component" value="Unassembled WGS sequence"/>
</dbReference>
<feature type="compositionally biased region" description="Basic and acidic residues" evidence="1">
    <location>
        <begin position="132"/>
        <end position="150"/>
    </location>
</feature>
<gene>
    <name evidence="3" type="ORF">FEM21_31770</name>
</gene>
<feature type="signal peptide" evidence="2">
    <location>
        <begin position="1"/>
        <end position="22"/>
    </location>
</feature>
<dbReference type="OrthoDB" id="1360972at2"/>
<protein>
    <submittedName>
        <fullName evidence="3">Uncharacterized protein</fullName>
    </submittedName>
</protein>
<dbReference type="RefSeq" id="WP_035662594.1">
    <property type="nucleotide sequence ID" value="NZ_JNCA01000039.1"/>
</dbReference>
<dbReference type="PATRIC" id="fig|1492738.3.peg.3162"/>
<dbReference type="eggNOG" id="ENOG5032565">
    <property type="taxonomic scope" value="Bacteria"/>
</dbReference>
<feature type="chain" id="PRO_5001629291" evidence="2">
    <location>
        <begin position="23"/>
        <end position="163"/>
    </location>
</feature>
<feature type="region of interest" description="Disordered" evidence="1">
    <location>
        <begin position="132"/>
        <end position="163"/>
    </location>
</feature>
<proteinExistence type="predicted"/>
<evidence type="ECO:0000313" key="3">
    <source>
        <dbReference type="EMBL" id="KDN53704.1"/>
    </source>
</evidence>
<evidence type="ECO:0000313" key="4">
    <source>
        <dbReference type="Proteomes" id="UP000027064"/>
    </source>
</evidence>
<evidence type="ECO:0000256" key="2">
    <source>
        <dbReference type="SAM" id="SignalP"/>
    </source>
</evidence>
<sequence>MNKTQFILVLSFVILSFNTAFAQYGYGNGYGGYGGYGNGMGMGRNSMSQMDQTPSKPKEIPTEVTVAKIMEKLKPDLNLDELQTIAIGNVYTDIIKSQTAIMKDEKLSQTEKSAEIKALFEVNERKVNEYLNEDQKQKYKALKEERGNTKKDKKKKKSKKEEE</sequence>
<keyword evidence="4" id="KW-1185">Reference proteome</keyword>
<dbReference type="EMBL" id="JNCA01000039">
    <property type="protein sequence ID" value="KDN53704.1"/>
    <property type="molecule type" value="Genomic_DNA"/>
</dbReference>
<evidence type="ECO:0000256" key="1">
    <source>
        <dbReference type="SAM" id="MobiDB-lite"/>
    </source>
</evidence>
<keyword evidence="2" id="KW-0732">Signal</keyword>
<comment type="caution">
    <text evidence="3">The sequence shown here is derived from an EMBL/GenBank/DDBJ whole genome shotgun (WGS) entry which is preliminary data.</text>
</comment>
<reference evidence="3 4" key="1">
    <citation type="submission" date="2014-05" db="EMBL/GenBank/DDBJ databases">
        <title>Genome Sequence of Flavobacterium sp. EM1321.</title>
        <authorList>
            <person name="Shin S.-K."/>
            <person name="Yi H."/>
        </authorList>
    </citation>
    <scope>NUCLEOTIDE SEQUENCE [LARGE SCALE GENOMIC DNA]</scope>
    <source>
        <strain evidence="3 4">EM1321</strain>
    </source>
</reference>
<dbReference type="AlphaFoldDB" id="A0A066WRS1"/>
<name>A0A066WRS1_9FLAO</name>
<dbReference type="STRING" id="1492738.FEM21_31770"/>
<feature type="compositionally biased region" description="Basic residues" evidence="1">
    <location>
        <begin position="151"/>
        <end position="163"/>
    </location>
</feature>
<organism evidence="3 4">
    <name type="scientific">Flavobacterium seoulense</name>
    <dbReference type="NCBI Taxonomy" id="1492738"/>
    <lineage>
        <taxon>Bacteria</taxon>
        <taxon>Pseudomonadati</taxon>
        <taxon>Bacteroidota</taxon>
        <taxon>Flavobacteriia</taxon>
        <taxon>Flavobacteriales</taxon>
        <taxon>Flavobacteriaceae</taxon>
        <taxon>Flavobacterium</taxon>
    </lineage>
</organism>
<accession>A0A066WRS1</accession>